<feature type="compositionally biased region" description="Basic and acidic residues" evidence="1">
    <location>
        <begin position="70"/>
        <end position="100"/>
    </location>
</feature>
<sequence length="164" mass="17572">PNLAPAPEKVAKKEPNLAPASEKVAKKEQNLAPASEKVAKKEPTLAPASTQVVANVEPVKPSPKKKKNKAKETVQEEAEKVNDIQIRQPEKTEGATKKSETQAADISKASIVEPSRVPASPSEPQQTSQVAAGPPPVGITFDEIGDSWQEATPKSKKKKSRRDN</sequence>
<feature type="region of interest" description="Disordered" evidence="1">
    <location>
        <begin position="1"/>
        <end position="164"/>
    </location>
</feature>
<feature type="compositionally biased region" description="Basic residues" evidence="1">
    <location>
        <begin position="154"/>
        <end position="164"/>
    </location>
</feature>
<reference evidence="2" key="1">
    <citation type="submission" date="2014-12" db="EMBL/GenBank/DDBJ databases">
        <title>Insight into the proteome of Arion vulgaris.</title>
        <authorList>
            <person name="Aradska J."/>
            <person name="Bulat T."/>
            <person name="Smidak R."/>
            <person name="Sarate P."/>
            <person name="Gangsoo J."/>
            <person name="Sialana F."/>
            <person name="Bilban M."/>
            <person name="Lubec G."/>
        </authorList>
    </citation>
    <scope>NUCLEOTIDE SEQUENCE</scope>
    <source>
        <tissue evidence="2">Skin</tissue>
    </source>
</reference>
<gene>
    <name evidence="2" type="primary">ORF139424</name>
</gene>
<organism evidence="2">
    <name type="scientific">Arion vulgaris</name>
    <dbReference type="NCBI Taxonomy" id="1028688"/>
    <lineage>
        <taxon>Eukaryota</taxon>
        <taxon>Metazoa</taxon>
        <taxon>Spiralia</taxon>
        <taxon>Lophotrochozoa</taxon>
        <taxon>Mollusca</taxon>
        <taxon>Gastropoda</taxon>
        <taxon>Heterobranchia</taxon>
        <taxon>Euthyneura</taxon>
        <taxon>Panpulmonata</taxon>
        <taxon>Eupulmonata</taxon>
        <taxon>Stylommatophora</taxon>
        <taxon>Helicina</taxon>
        <taxon>Arionoidea</taxon>
        <taxon>Arionidae</taxon>
        <taxon>Arion</taxon>
    </lineage>
</organism>
<accession>A0A0B7ATE0</accession>
<dbReference type="AlphaFoldDB" id="A0A0B7ATE0"/>
<evidence type="ECO:0000313" key="2">
    <source>
        <dbReference type="EMBL" id="CEK83872.1"/>
    </source>
</evidence>
<name>A0A0B7ATE0_9EUPU</name>
<protein>
    <submittedName>
        <fullName evidence="2">Uncharacterized protein</fullName>
    </submittedName>
</protein>
<feature type="non-terminal residue" evidence="2">
    <location>
        <position position="1"/>
    </location>
</feature>
<evidence type="ECO:0000256" key="1">
    <source>
        <dbReference type="SAM" id="MobiDB-lite"/>
    </source>
</evidence>
<dbReference type="EMBL" id="HACG01037007">
    <property type="protein sequence ID" value="CEK83872.1"/>
    <property type="molecule type" value="Transcribed_RNA"/>
</dbReference>
<proteinExistence type="predicted"/>